<accession>A0ABY3RCA5</accession>
<name>A0ABY3RCA5_9BRAD</name>
<evidence type="ECO:0000313" key="3">
    <source>
        <dbReference type="Proteomes" id="UP001431010"/>
    </source>
</evidence>
<dbReference type="EMBL" id="CP088156">
    <property type="protein sequence ID" value="UFZ04402.1"/>
    <property type="molecule type" value="Genomic_DNA"/>
</dbReference>
<evidence type="ECO:0000313" key="2">
    <source>
        <dbReference type="EMBL" id="UFZ04402.1"/>
    </source>
</evidence>
<gene>
    <name evidence="2" type="ORF">LQG66_35345</name>
</gene>
<dbReference type="Proteomes" id="UP001431010">
    <property type="component" value="Chromosome"/>
</dbReference>
<keyword evidence="3" id="KW-1185">Reference proteome</keyword>
<protein>
    <recommendedName>
        <fullName evidence="4">Isochorismatase-like domain-containing protein</fullName>
    </recommendedName>
</protein>
<organism evidence="2 3">
    <name type="scientific">Bradyrhizobium ontarionense</name>
    <dbReference type="NCBI Taxonomy" id="2898149"/>
    <lineage>
        <taxon>Bacteria</taxon>
        <taxon>Pseudomonadati</taxon>
        <taxon>Pseudomonadota</taxon>
        <taxon>Alphaproteobacteria</taxon>
        <taxon>Hyphomicrobiales</taxon>
        <taxon>Nitrobacteraceae</taxon>
        <taxon>Bradyrhizobium</taxon>
    </lineage>
</organism>
<evidence type="ECO:0008006" key="4">
    <source>
        <dbReference type="Google" id="ProtNLM"/>
    </source>
</evidence>
<evidence type="ECO:0000256" key="1">
    <source>
        <dbReference type="SAM" id="MobiDB-lite"/>
    </source>
</evidence>
<sequence length="159" mass="17208">MASQLWERRARMFIGTTADFADVASGFGVRTIIVSGASLAARSRAEIHLLPAEISPRAGAPHGLAERRERSNTRTRPTDEIVTNGGLAASGGRGCDVLEATKEVPARGPGALPAIRRVGEVREKRVNISGFAVDWRPHRYFVEAYSALLSDPSWSEPSR</sequence>
<feature type="compositionally biased region" description="Basic and acidic residues" evidence="1">
    <location>
        <begin position="64"/>
        <end position="79"/>
    </location>
</feature>
<reference evidence="2" key="1">
    <citation type="journal article" date="2024" name="Antonie Van Leeuwenhoek">
        <title>Bradyrhizobium ontarionense sp. nov., a novel bacterial symbiont isolated from Aeschynomene indica (Indian jointvetch), harbours photosynthesis, nitrogen fixation and nitrous oxide (N2O) reductase genes.</title>
        <authorList>
            <person name="Bromfield E.S.P."/>
            <person name="Cloutier S."/>
        </authorList>
    </citation>
    <scope>NUCLEOTIDE SEQUENCE</scope>
    <source>
        <strain evidence="2">A19</strain>
    </source>
</reference>
<feature type="region of interest" description="Disordered" evidence="1">
    <location>
        <begin position="56"/>
        <end position="87"/>
    </location>
</feature>
<proteinExistence type="predicted"/>
<dbReference type="RefSeq" id="WP_231320669.1">
    <property type="nucleotide sequence ID" value="NZ_CP088156.1"/>
</dbReference>